<dbReference type="InterPro" id="IPR054832">
    <property type="entry name" value="transpos_IS91"/>
</dbReference>
<dbReference type="GO" id="GO:0003677">
    <property type="term" value="F:DNA binding"/>
    <property type="evidence" value="ECO:0007669"/>
    <property type="project" value="InterPro"/>
</dbReference>
<sequence length="341" mass="40168">MQTHQSRHLYLQITAMLLMWKKATEQWIAAQNKLLPKCEYQHITFTMPKALCPFFLANRELLNHLSRLAANVLLKTAKKKKIKIGIFTALHTFGQSLNWNTHVHLSVTRGGLSKCKTTWKKVYFTKKKTMPMWRFSIVNLLRTAYKTGKLVIPHQYQNHITDLTSFNRFINPEYNKLWHVHFAKAQPSHHQNVDYLGRYLKRPPLSNSRLLHYDGKEVIFRYIDRKTGKQEKHTSTTFEFIERLIRHIPTKSFKMIRYYGFLSFRTRGKLLPTIYKLLDQTVEPVKKITYASFLKGFINTDPFECILCGSKMLLTGGRPKQRLSVIMKHHKALATMQLIKF</sequence>
<evidence type="ECO:0000259" key="1">
    <source>
        <dbReference type="Pfam" id="PF04986"/>
    </source>
</evidence>
<evidence type="ECO:0000313" key="6">
    <source>
        <dbReference type="EMBL" id="QGO07835.1"/>
    </source>
</evidence>
<protein>
    <submittedName>
        <fullName evidence="3">Transposase</fullName>
    </submittedName>
</protein>
<dbReference type="Proteomes" id="UP000422232">
    <property type="component" value="Plasmid unnamed4"/>
</dbReference>
<keyword evidence="5" id="KW-0614">Plasmid</keyword>
<dbReference type="PANTHER" id="PTHR37023">
    <property type="entry name" value="TRANSPOSASE"/>
    <property type="match status" value="1"/>
</dbReference>
<dbReference type="EMBL" id="CP038912">
    <property type="protein sequence ID" value="QGO07835.1"/>
    <property type="molecule type" value="Genomic_DNA"/>
</dbReference>
<proteinExistence type="predicted"/>
<evidence type="ECO:0000313" key="7">
    <source>
        <dbReference type="Proteomes" id="UP000422232"/>
    </source>
</evidence>
<evidence type="ECO:0000313" key="4">
    <source>
        <dbReference type="EMBL" id="QGO04676.1"/>
    </source>
</evidence>
<geneLocation type="plasmid" evidence="5 7">
    <name>unnamed2</name>
</geneLocation>
<organism evidence="3 7">
    <name type="scientific">Piscirickettsia salmonis</name>
    <dbReference type="NCBI Taxonomy" id="1238"/>
    <lineage>
        <taxon>Bacteria</taxon>
        <taxon>Pseudomonadati</taxon>
        <taxon>Pseudomonadota</taxon>
        <taxon>Gammaproteobacteria</taxon>
        <taxon>Thiotrichales</taxon>
        <taxon>Piscirickettsiaceae</taxon>
        <taxon>Piscirickettsia</taxon>
    </lineage>
</organism>
<dbReference type="GO" id="GO:0004803">
    <property type="term" value="F:transposase activity"/>
    <property type="evidence" value="ECO:0007669"/>
    <property type="project" value="InterPro"/>
</dbReference>
<evidence type="ECO:0000313" key="3">
    <source>
        <dbReference type="EMBL" id="QGO04650.1"/>
    </source>
</evidence>
<evidence type="ECO:0000313" key="2">
    <source>
        <dbReference type="EMBL" id="QGO04462.1"/>
    </source>
</evidence>
<dbReference type="NCBIfam" id="NF033538">
    <property type="entry name" value="transpos_IS91"/>
    <property type="match status" value="1"/>
</dbReference>
<name>A0A9Q6LIX3_PISSA</name>
<dbReference type="PANTHER" id="PTHR37023:SF1">
    <property type="entry name" value="ISSOD25 TRANSPOSASE TNPA_ISSOD25"/>
    <property type="match status" value="1"/>
</dbReference>
<dbReference type="EMBL" id="CP038908">
    <property type="protein sequence ID" value="QGO04676.1"/>
    <property type="molecule type" value="Genomic_DNA"/>
</dbReference>
<accession>A0A9Q6LIX3</accession>
<dbReference type="EMBL" id="CP038910">
    <property type="protein sequence ID" value="QGO07734.1"/>
    <property type="molecule type" value="Genomic_DNA"/>
</dbReference>
<dbReference type="EMBL" id="CP038908">
    <property type="protein sequence ID" value="QGO04462.1"/>
    <property type="molecule type" value="Genomic_DNA"/>
</dbReference>
<dbReference type="GO" id="GO:0006313">
    <property type="term" value="P:DNA transposition"/>
    <property type="evidence" value="ECO:0007669"/>
    <property type="project" value="InterPro"/>
</dbReference>
<dbReference type="AlphaFoldDB" id="A0A9Q6LIX3"/>
<dbReference type="Proteomes" id="UP000422232">
    <property type="component" value="Plasmid unnamed2"/>
</dbReference>
<feature type="domain" description="Transposase IS801/IS1294" evidence="1">
    <location>
        <begin position="85"/>
        <end position="266"/>
    </location>
</feature>
<dbReference type="Proteomes" id="UP000422232">
    <property type="component" value="Chromosome"/>
</dbReference>
<dbReference type="InterPro" id="IPR007069">
    <property type="entry name" value="Transposase_32"/>
</dbReference>
<reference evidence="3 7" key="1">
    <citation type="submission" date="2019-04" db="EMBL/GenBank/DDBJ databases">
        <title>Complete genome sequencing of Piscirickettsia salmonis strain Psal-009.</title>
        <authorList>
            <person name="Schober I."/>
            <person name="Bunk B."/>
            <person name="Sproer C."/>
            <person name="Carril G.P."/>
            <person name="Riedel T."/>
            <person name="Flores-Herrera P.A."/>
            <person name="Nourdin-Galindo G."/>
            <person name="Marshall S.H."/>
            <person name="Overmann J."/>
        </authorList>
    </citation>
    <scope>NUCLEOTIDE SEQUENCE [LARGE SCALE GENOMIC DNA]</scope>
    <source>
        <strain evidence="3 7">Psal-009</strain>
        <plasmid evidence="5 7">unnamed2</plasmid>
        <plasmid evidence="6 7">unnamed4</plasmid>
    </source>
</reference>
<evidence type="ECO:0000313" key="5">
    <source>
        <dbReference type="EMBL" id="QGO07734.1"/>
    </source>
</evidence>
<gene>
    <name evidence="2" type="ORF">Psal009_00330</name>
    <name evidence="3" type="ORF">Psal009_00521</name>
    <name evidence="4" type="ORF">Psal009_00547</name>
    <name evidence="5" type="ORF">Psal009_03693</name>
    <name evidence="6" type="ORF">Psal009_03794</name>
</gene>
<dbReference type="Pfam" id="PF04986">
    <property type="entry name" value="Y2_Tnp"/>
    <property type="match status" value="1"/>
</dbReference>
<dbReference type="EMBL" id="CP038908">
    <property type="protein sequence ID" value="QGO04650.1"/>
    <property type="molecule type" value="Genomic_DNA"/>
</dbReference>
<keyword evidence="7" id="KW-1185">Reference proteome</keyword>
<geneLocation type="plasmid" evidence="6 7">
    <name>unnamed4</name>
</geneLocation>